<organism evidence="10 11">
    <name type="scientific">Henriciella pelagia</name>
    <dbReference type="NCBI Taxonomy" id="1977912"/>
    <lineage>
        <taxon>Bacteria</taxon>
        <taxon>Pseudomonadati</taxon>
        <taxon>Pseudomonadota</taxon>
        <taxon>Alphaproteobacteria</taxon>
        <taxon>Hyphomonadales</taxon>
        <taxon>Hyphomonadaceae</taxon>
        <taxon>Henriciella</taxon>
    </lineage>
</organism>
<dbReference type="SUPFAM" id="SSF51971">
    <property type="entry name" value="Nucleotide-binding domain"/>
    <property type="match status" value="1"/>
</dbReference>
<evidence type="ECO:0000259" key="9">
    <source>
        <dbReference type="Pfam" id="PF01266"/>
    </source>
</evidence>
<dbReference type="Proteomes" id="UP000628854">
    <property type="component" value="Unassembled WGS sequence"/>
</dbReference>
<keyword evidence="3" id="KW-0285">Flavoprotein</keyword>
<dbReference type="Gene3D" id="3.30.9.10">
    <property type="entry name" value="D-Amino Acid Oxidase, subunit A, domain 2"/>
    <property type="match status" value="2"/>
</dbReference>
<dbReference type="PANTHER" id="PTHR11530">
    <property type="entry name" value="D-AMINO ACID OXIDASE"/>
    <property type="match status" value="1"/>
</dbReference>
<accession>A0ABQ1J1Q7</accession>
<evidence type="ECO:0000256" key="8">
    <source>
        <dbReference type="ARBA" id="ARBA00049547"/>
    </source>
</evidence>
<evidence type="ECO:0000313" key="10">
    <source>
        <dbReference type="EMBL" id="GGB57930.1"/>
    </source>
</evidence>
<comment type="caution">
    <text evidence="10">The sequence shown here is derived from an EMBL/GenBank/DDBJ whole genome shotgun (WGS) entry which is preliminary data.</text>
</comment>
<dbReference type="EC" id="1.4.3.3" evidence="6"/>
<evidence type="ECO:0000256" key="5">
    <source>
        <dbReference type="ARBA" id="ARBA00023002"/>
    </source>
</evidence>
<proteinExistence type="inferred from homology"/>
<evidence type="ECO:0000256" key="6">
    <source>
        <dbReference type="ARBA" id="ARBA00039101"/>
    </source>
</evidence>
<comment type="cofactor">
    <cofactor evidence="1">
        <name>FAD</name>
        <dbReference type="ChEBI" id="CHEBI:57692"/>
    </cofactor>
</comment>
<dbReference type="Pfam" id="PF01266">
    <property type="entry name" value="DAO"/>
    <property type="match status" value="1"/>
</dbReference>
<evidence type="ECO:0000256" key="2">
    <source>
        <dbReference type="ARBA" id="ARBA00006730"/>
    </source>
</evidence>
<gene>
    <name evidence="10" type="ORF">GCM10011503_02900</name>
</gene>
<evidence type="ECO:0000256" key="4">
    <source>
        <dbReference type="ARBA" id="ARBA00022827"/>
    </source>
</evidence>
<dbReference type="InterPro" id="IPR023209">
    <property type="entry name" value="DAO"/>
</dbReference>
<evidence type="ECO:0000256" key="3">
    <source>
        <dbReference type="ARBA" id="ARBA00022630"/>
    </source>
</evidence>
<evidence type="ECO:0000256" key="7">
    <source>
        <dbReference type="ARBA" id="ARBA00039751"/>
    </source>
</evidence>
<keyword evidence="11" id="KW-1185">Reference proteome</keyword>
<dbReference type="SUPFAM" id="SSF54373">
    <property type="entry name" value="FAD-linked reductases, C-terminal domain"/>
    <property type="match status" value="1"/>
</dbReference>
<dbReference type="EMBL" id="BMKF01000001">
    <property type="protein sequence ID" value="GGB57930.1"/>
    <property type="molecule type" value="Genomic_DNA"/>
</dbReference>
<dbReference type="RefSeq" id="WP_158084623.1">
    <property type="nucleotide sequence ID" value="NZ_BMKF01000001.1"/>
</dbReference>
<comment type="similarity">
    <text evidence="2">Belongs to the DAMOX/DASOX family.</text>
</comment>
<reference evidence="11" key="1">
    <citation type="journal article" date="2019" name="Int. J. Syst. Evol. Microbiol.">
        <title>The Global Catalogue of Microorganisms (GCM) 10K type strain sequencing project: providing services to taxonomists for standard genome sequencing and annotation.</title>
        <authorList>
            <consortium name="The Broad Institute Genomics Platform"/>
            <consortium name="The Broad Institute Genome Sequencing Center for Infectious Disease"/>
            <person name="Wu L."/>
            <person name="Ma J."/>
        </authorList>
    </citation>
    <scope>NUCLEOTIDE SEQUENCE [LARGE SCALE GENOMIC DNA]</scope>
    <source>
        <strain evidence="11">CGMCC 1.15928</strain>
    </source>
</reference>
<dbReference type="PROSITE" id="PS51257">
    <property type="entry name" value="PROKAR_LIPOPROTEIN"/>
    <property type="match status" value="1"/>
</dbReference>
<dbReference type="InterPro" id="IPR006076">
    <property type="entry name" value="FAD-dep_OxRdtase"/>
</dbReference>
<keyword evidence="5" id="KW-0560">Oxidoreductase</keyword>
<dbReference type="Gene3D" id="3.40.50.720">
    <property type="entry name" value="NAD(P)-binding Rossmann-like Domain"/>
    <property type="match status" value="2"/>
</dbReference>
<keyword evidence="4" id="KW-0274">FAD</keyword>
<dbReference type="PANTHER" id="PTHR11530:SF11">
    <property type="entry name" value="D-ASPARTATE OXIDASE"/>
    <property type="match status" value="1"/>
</dbReference>
<comment type="catalytic activity">
    <reaction evidence="8">
        <text>a D-alpha-amino acid + O2 + H2O = a 2-oxocarboxylate + H2O2 + NH4(+)</text>
        <dbReference type="Rhea" id="RHEA:21816"/>
        <dbReference type="ChEBI" id="CHEBI:15377"/>
        <dbReference type="ChEBI" id="CHEBI:15379"/>
        <dbReference type="ChEBI" id="CHEBI:16240"/>
        <dbReference type="ChEBI" id="CHEBI:28938"/>
        <dbReference type="ChEBI" id="CHEBI:35179"/>
        <dbReference type="ChEBI" id="CHEBI:59871"/>
        <dbReference type="EC" id="1.4.3.3"/>
    </reaction>
    <physiologicalReaction direction="left-to-right" evidence="8">
        <dbReference type="Rhea" id="RHEA:21817"/>
    </physiologicalReaction>
</comment>
<evidence type="ECO:0000256" key="1">
    <source>
        <dbReference type="ARBA" id="ARBA00001974"/>
    </source>
</evidence>
<evidence type="ECO:0000313" key="11">
    <source>
        <dbReference type="Proteomes" id="UP000628854"/>
    </source>
</evidence>
<sequence length="361" mass="39482">MLDRRGVLLGLTGGLIAACATTERLRLSEYEARSAPFYPVGVRAERIKEIVVGLRPGRDGGFRLAAEPFGDKIIVHNYGHEGDGVTLSWGCATLATGLVAETEANDVAVIGAGAQGLTTALILARQGKRVTVYAEKFHPYVTSNVAGALILTADAYGDVDPEIVSRVNALARTGFDAYEDKPGTGVTRVRHHFLQRRRQDAAEPGEKTLFGCPFNAMSRPTMIDMSLYLPYLMQEARDMGVVFYTERFQSPQHTLTLAQPVIVNCTGLGAGALFGDTAVHPVWGQLVRLHPQPEIDYSYTAHAEDGQLYMFPRETSIVLGGTRRRDVWSLEPDPAETERILYQHARLAARARQVFALKAAV</sequence>
<name>A0ABQ1J1Q7_9PROT</name>
<feature type="domain" description="FAD dependent oxidoreductase" evidence="9">
    <location>
        <begin position="106"/>
        <end position="343"/>
    </location>
</feature>
<protein>
    <recommendedName>
        <fullName evidence="7">D-amino-acid oxidase</fullName>
        <ecNumber evidence="6">1.4.3.3</ecNumber>
    </recommendedName>
</protein>